<accession>A0ABW7TQ83</accession>
<evidence type="ECO:0000313" key="2">
    <source>
        <dbReference type="EMBL" id="MFI1461465.1"/>
    </source>
</evidence>
<organism evidence="2 3">
    <name type="scientific">Nocardia carnea</name>
    <dbReference type="NCBI Taxonomy" id="37328"/>
    <lineage>
        <taxon>Bacteria</taxon>
        <taxon>Bacillati</taxon>
        <taxon>Actinomycetota</taxon>
        <taxon>Actinomycetes</taxon>
        <taxon>Mycobacteriales</taxon>
        <taxon>Nocardiaceae</taxon>
        <taxon>Nocardia</taxon>
    </lineage>
</organism>
<dbReference type="RefSeq" id="WP_033244980.1">
    <property type="nucleotide sequence ID" value="NZ_JBIRUQ010000002.1"/>
</dbReference>
<evidence type="ECO:0000256" key="1">
    <source>
        <dbReference type="SAM" id="MobiDB-lite"/>
    </source>
</evidence>
<comment type="caution">
    <text evidence="2">The sequence shown here is derived from an EMBL/GenBank/DDBJ whole genome shotgun (WGS) entry which is preliminary data.</text>
</comment>
<dbReference type="EMBL" id="JBIRUQ010000002">
    <property type="protein sequence ID" value="MFI1461465.1"/>
    <property type="molecule type" value="Genomic_DNA"/>
</dbReference>
<dbReference type="GeneID" id="93504475"/>
<proteinExistence type="predicted"/>
<feature type="region of interest" description="Disordered" evidence="1">
    <location>
        <begin position="11"/>
        <end position="63"/>
    </location>
</feature>
<keyword evidence="3" id="KW-1185">Reference proteome</keyword>
<name>A0ABW7TQ83_9NOCA</name>
<dbReference type="Proteomes" id="UP001611263">
    <property type="component" value="Unassembled WGS sequence"/>
</dbReference>
<sequence length="63" mass="6040">MSVGVFESKFCGSGHLGSESATVTSIPPTAGVPVRGSQTALPSTASKSDGFPSGADPGESAAA</sequence>
<protein>
    <submittedName>
        <fullName evidence="2">Uncharacterized protein</fullName>
    </submittedName>
</protein>
<evidence type="ECO:0000313" key="3">
    <source>
        <dbReference type="Proteomes" id="UP001611263"/>
    </source>
</evidence>
<gene>
    <name evidence="2" type="ORF">ACH4WX_12175</name>
</gene>
<reference evidence="2 3" key="1">
    <citation type="submission" date="2024-10" db="EMBL/GenBank/DDBJ databases">
        <title>The Natural Products Discovery Center: Release of the First 8490 Sequenced Strains for Exploring Actinobacteria Biosynthetic Diversity.</title>
        <authorList>
            <person name="Kalkreuter E."/>
            <person name="Kautsar S.A."/>
            <person name="Yang D."/>
            <person name="Bader C.D."/>
            <person name="Teijaro C.N."/>
            <person name="Fluegel L."/>
            <person name="Davis C.M."/>
            <person name="Simpson J.R."/>
            <person name="Lauterbach L."/>
            <person name="Steele A.D."/>
            <person name="Gui C."/>
            <person name="Meng S."/>
            <person name="Li G."/>
            <person name="Viehrig K."/>
            <person name="Ye F."/>
            <person name="Su P."/>
            <person name="Kiefer A.F."/>
            <person name="Nichols A."/>
            <person name="Cepeda A.J."/>
            <person name="Yan W."/>
            <person name="Fan B."/>
            <person name="Jiang Y."/>
            <person name="Adhikari A."/>
            <person name="Zheng C.-J."/>
            <person name="Schuster L."/>
            <person name="Cowan T.M."/>
            <person name="Smanski M.J."/>
            <person name="Chevrette M.G."/>
            <person name="De Carvalho L.P.S."/>
            <person name="Shen B."/>
        </authorList>
    </citation>
    <scope>NUCLEOTIDE SEQUENCE [LARGE SCALE GENOMIC DNA]</scope>
    <source>
        <strain evidence="2 3">NPDC020568</strain>
    </source>
</reference>
<feature type="compositionally biased region" description="Polar residues" evidence="1">
    <location>
        <begin position="36"/>
        <end position="47"/>
    </location>
</feature>